<comment type="caution">
    <text evidence="1">The sequence shown here is derived from an EMBL/GenBank/DDBJ whole genome shotgun (WGS) entry which is preliminary data.</text>
</comment>
<proteinExistence type="predicted"/>
<protein>
    <submittedName>
        <fullName evidence="1">Uncharacterized protein</fullName>
    </submittedName>
</protein>
<keyword evidence="2" id="KW-1185">Reference proteome</keyword>
<dbReference type="EMBL" id="FJUW01000007">
    <property type="protein sequence ID" value="CZS93284.1"/>
    <property type="molecule type" value="Genomic_DNA"/>
</dbReference>
<dbReference type="Proteomes" id="UP000178129">
    <property type="component" value="Unassembled WGS sequence"/>
</dbReference>
<gene>
    <name evidence="1" type="ORF">RCO7_14271</name>
</gene>
<organism evidence="1 2">
    <name type="scientific">Rhynchosporium graminicola</name>
    <dbReference type="NCBI Taxonomy" id="2792576"/>
    <lineage>
        <taxon>Eukaryota</taxon>
        <taxon>Fungi</taxon>
        <taxon>Dikarya</taxon>
        <taxon>Ascomycota</taxon>
        <taxon>Pezizomycotina</taxon>
        <taxon>Leotiomycetes</taxon>
        <taxon>Helotiales</taxon>
        <taxon>Ploettnerulaceae</taxon>
        <taxon>Rhynchosporium</taxon>
    </lineage>
</organism>
<evidence type="ECO:0000313" key="1">
    <source>
        <dbReference type="EMBL" id="CZS93284.1"/>
    </source>
</evidence>
<sequence>MTFVILHGTLQRDYPDHESNSILLGPHVPRNQQDMASAEGFLFEVGDDVGTRLEDGQGQVRDIRIEGCTSKDDLIEAAKYPNTTQRTPLARLNREGQPKSISVSVLVY</sequence>
<dbReference type="InParanoid" id="A0A1E1K9J2"/>
<evidence type="ECO:0000313" key="2">
    <source>
        <dbReference type="Proteomes" id="UP000178129"/>
    </source>
</evidence>
<dbReference type="AlphaFoldDB" id="A0A1E1K9J2"/>
<accession>A0A1E1K9J2</accession>
<reference evidence="2" key="1">
    <citation type="submission" date="2016-03" db="EMBL/GenBank/DDBJ databases">
        <authorList>
            <person name="Ploux O."/>
        </authorList>
    </citation>
    <scope>NUCLEOTIDE SEQUENCE [LARGE SCALE GENOMIC DNA]</scope>
    <source>
        <strain evidence="2">UK7</strain>
    </source>
</reference>
<name>A0A1E1K9J2_9HELO</name>